<comment type="catalytic activity">
    <reaction evidence="4">
        <text>[protein]-peptidylproline (omega=180) = [protein]-peptidylproline (omega=0)</text>
        <dbReference type="Rhea" id="RHEA:16237"/>
        <dbReference type="Rhea" id="RHEA-COMP:10747"/>
        <dbReference type="Rhea" id="RHEA-COMP:10748"/>
        <dbReference type="ChEBI" id="CHEBI:83833"/>
        <dbReference type="ChEBI" id="CHEBI:83834"/>
        <dbReference type="EC" id="5.2.1.8"/>
    </reaction>
</comment>
<dbReference type="Proteomes" id="UP000554837">
    <property type="component" value="Unassembled WGS sequence"/>
</dbReference>
<evidence type="ECO:0000256" key="2">
    <source>
        <dbReference type="ARBA" id="ARBA00023110"/>
    </source>
</evidence>
<feature type="domain" description="PPIase cyclophilin-type" evidence="5">
    <location>
        <begin position="26"/>
        <end position="181"/>
    </location>
</feature>
<comment type="caution">
    <text evidence="6">The sequence shown here is derived from an EMBL/GenBank/DDBJ whole genome shotgun (WGS) entry which is preliminary data.</text>
</comment>
<feature type="signal peptide" evidence="4">
    <location>
        <begin position="1"/>
        <end position="19"/>
    </location>
</feature>
<keyword evidence="4" id="KW-0732">Signal</keyword>
<dbReference type="CDD" id="cd01920">
    <property type="entry name" value="cyclophilin_EcCYP_like"/>
    <property type="match status" value="1"/>
</dbReference>
<dbReference type="InterPro" id="IPR044665">
    <property type="entry name" value="E_coli_cyclophilin_A-like"/>
</dbReference>
<dbReference type="PRINTS" id="PR00153">
    <property type="entry name" value="CSAPPISMRASE"/>
</dbReference>
<dbReference type="Pfam" id="PF00160">
    <property type="entry name" value="Pro_isomerase"/>
    <property type="match status" value="1"/>
</dbReference>
<comment type="function">
    <text evidence="4">PPIases accelerate the folding of proteins. It catalyzes the cis-trans isomerization of proline imidic peptide bonds in oligopeptides.</text>
</comment>
<dbReference type="AlphaFoldDB" id="A0A840S2X2"/>
<dbReference type="Gene3D" id="2.40.100.10">
    <property type="entry name" value="Cyclophilin-like"/>
    <property type="match status" value="1"/>
</dbReference>
<gene>
    <name evidence="6" type="ORF">HNQ51_001175</name>
</gene>
<dbReference type="PROSITE" id="PS00170">
    <property type="entry name" value="CSA_PPIASE_1"/>
    <property type="match status" value="1"/>
</dbReference>
<accession>A0A840S2X2</accession>
<name>A0A840S2X2_9BURK</name>
<reference evidence="6 7" key="1">
    <citation type="submission" date="2020-08" db="EMBL/GenBank/DDBJ databases">
        <title>Genomic Encyclopedia of Type Strains, Phase IV (KMG-IV): sequencing the most valuable type-strain genomes for metagenomic binning, comparative biology and taxonomic classification.</title>
        <authorList>
            <person name="Goeker M."/>
        </authorList>
    </citation>
    <scope>NUCLEOTIDE SEQUENCE [LARGE SCALE GENOMIC DNA]</scope>
    <source>
        <strain evidence="6 7">DSM 23958</strain>
    </source>
</reference>
<dbReference type="RefSeq" id="WP_138857099.1">
    <property type="nucleotide sequence ID" value="NZ_CP040709.1"/>
</dbReference>
<dbReference type="PROSITE" id="PS50072">
    <property type="entry name" value="CSA_PPIASE_2"/>
    <property type="match status" value="1"/>
</dbReference>
<evidence type="ECO:0000256" key="1">
    <source>
        <dbReference type="ARBA" id="ARBA00007365"/>
    </source>
</evidence>
<keyword evidence="2 4" id="KW-0697">Rotamase</keyword>
<comment type="similarity">
    <text evidence="1 4">Belongs to the cyclophilin-type PPIase family.</text>
</comment>
<evidence type="ECO:0000259" key="5">
    <source>
        <dbReference type="PROSITE" id="PS50072"/>
    </source>
</evidence>
<keyword evidence="3 4" id="KW-0413">Isomerase</keyword>
<proteinExistence type="inferred from homology"/>
<protein>
    <recommendedName>
        <fullName evidence="4">Peptidyl-prolyl cis-trans isomerase</fullName>
        <shortName evidence="4">PPIase</shortName>
        <ecNumber evidence="4">5.2.1.8</ecNumber>
    </recommendedName>
</protein>
<dbReference type="SUPFAM" id="SSF50891">
    <property type="entry name" value="Cyclophilin-like"/>
    <property type="match status" value="1"/>
</dbReference>
<dbReference type="OrthoDB" id="9807797at2"/>
<dbReference type="EC" id="5.2.1.8" evidence="4"/>
<dbReference type="PANTHER" id="PTHR43246">
    <property type="entry name" value="PEPTIDYL-PROLYL CIS-TRANS ISOMERASE CYP38, CHLOROPLASTIC"/>
    <property type="match status" value="1"/>
</dbReference>
<evidence type="ECO:0000256" key="3">
    <source>
        <dbReference type="ARBA" id="ARBA00023235"/>
    </source>
</evidence>
<dbReference type="InterPro" id="IPR020892">
    <property type="entry name" value="Cyclophilin-type_PPIase_CS"/>
</dbReference>
<evidence type="ECO:0000313" key="7">
    <source>
        <dbReference type="Proteomes" id="UP000554837"/>
    </source>
</evidence>
<evidence type="ECO:0000313" key="6">
    <source>
        <dbReference type="EMBL" id="MBB5203882.1"/>
    </source>
</evidence>
<keyword evidence="7" id="KW-1185">Reference proteome</keyword>
<organism evidence="6 7">
    <name type="scientific">Inhella inkyongensis</name>
    <dbReference type="NCBI Taxonomy" id="392593"/>
    <lineage>
        <taxon>Bacteria</taxon>
        <taxon>Pseudomonadati</taxon>
        <taxon>Pseudomonadota</taxon>
        <taxon>Betaproteobacteria</taxon>
        <taxon>Burkholderiales</taxon>
        <taxon>Sphaerotilaceae</taxon>
        <taxon>Inhella</taxon>
    </lineage>
</organism>
<evidence type="ECO:0000256" key="4">
    <source>
        <dbReference type="RuleBase" id="RU363019"/>
    </source>
</evidence>
<sequence length="185" mass="19741">MHKFIATLLIGLAALTAQAQTVTLKTSLGDIKIQLAADKAPKTVANFLAYVKAGHYNGTIFHRVIDGFMIQGGGFKPDLSQKPTKKPIPLESQNGLSNQRGSVAMARTMVPDSATAQFFINVADNSRLDAANAPDGHGYAVFAQVIEGMEVVDKIRAVAVTDRGMHSNVPETPILILKATVEGKK</sequence>
<dbReference type="GO" id="GO:0003755">
    <property type="term" value="F:peptidyl-prolyl cis-trans isomerase activity"/>
    <property type="evidence" value="ECO:0007669"/>
    <property type="project" value="UniProtKB-UniRule"/>
</dbReference>
<dbReference type="InterPro" id="IPR029000">
    <property type="entry name" value="Cyclophilin-like_dom_sf"/>
</dbReference>
<dbReference type="GO" id="GO:0006457">
    <property type="term" value="P:protein folding"/>
    <property type="evidence" value="ECO:0007669"/>
    <property type="project" value="InterPro"/>
</dbReference>
<dbReference type="InterPro" id="IPR002130">
    <property type="entry name" value="Cyclophilin-type_PPIase_dom"/>
</dbReference>
<feature type="chain" id="PRO_5033095885" description="Peptidyl-prolyl cis-trans isomerase" evidence="4">
    <location>
        <begin position="20"/>
        <end position="185"/>
    </location>
</feature>
<dbReference type="EMBL" id="JACHHO010000001">
    <property type="protein sequence ID" value="MBB5203882.1"/>
    <property type="molecule type" value="Genomic_DNA"/>
</dbReference>